<reference evidence="3 4" key="1">
    <citation type="submission" date="2020-08" db="EMBL/GenBank/DDBJ databases">
        <title>Novel species isolated from subtropical streams in China.</title>
        <authorList>
            <person name="Lu H."/>
        </authorList>
    </citation>
    <scope>NUCLEOTIDE SEQUENCE [LARGE SCALE GENOMIC DNA]</scope>
    <source>
        <strain evidence="3 4">CY18W</strain>
    </source>
</reference>
<gene>
    <name evidence="3" type="ORF">H8L32_17025</name>
</gene>
<keyword evidence="2" id="KW-0472">Membrane</keyword>
<dbReference type="EMBL" id="JACOGF010000008">
    <property type="protein sequence ID" value="MBC3919198.1"/>
    <property type="molecule type" value="Genomic_DNA"/>
</dbReference>
<feature type="compositionally biased region" description="Low complexity" evidence="1">
    <location>
        <begin position="88"/>
        <end position="99"/>
    </location>
</feature>
<evidence type="ECO:0000313" key="3">
    <source>
        <dbReference type="EMBL" id="MBC3919198.1"/>
    </source>
</evidence>
<dbReference type="Gene3D" id="3.30.70.790">
    <property type="entry name" value="UreE, C-terminal domain"/>
    <property type="match status" value="1"/>
</dbReference>
<feature type="region of interest" description="Disordered" evidence="1">
    <location>
        <begin position="86"/>
        <end position="111"/>
    </location>
</feature>
<evidence type="ECO:0000256" key="1">
    <source>
        <dbReference type="SAM" id="MobiDB-lite"/>
    </source>
</evidence>
<feature type="transmembrane region" description="Helical" evidence="2">
    <location>
        <begin position="121"/>
        <end position="141"/>
    </location>
</feature>
<dbReference type="RefSeq" id="WP_186948459.1">
    <property type="nucleotide sequence ID" value="NZ_JACOGF010000008.1"/>
</dbReference>
<dbReference type="InterPro" id="IPR011322">
    <property type="entry name" value="N-reg_PII-like_a/b"/>
</dbReference>
<organism evidence="3 4">
    <name type="scientific">Undibacterium hunanense</name>
    <dbReference type="NCBI Taxonomy" id="2762292"/>
    <lineage>
        <taxon>Bacteria</taxon>
        <taxon>Pseudomonadati</taxon>
        <taxon>Pseudomonadota</taxon>
        <taxon>Betaproteobacteria</taxon>
        <taxon>Burkholderiales</taxon>
        <taxon>Oxalobacteraceae</taxon>
        <taxon>Undibacterium</taxon>
    </lineage>
</organism>
<keyword evidence="2" id="KW-0812">Transmembrane</keyword>
<dbReference type="Proteomes" id="UP000650424">
    <property type="component" value="Unassembled WGS sequence"/>
</dbReference>
<proteinExistence type="predicted"/>
<dbReference type="SUPFAM" id="SSF54913">
    <property type="entry name" value="GlnB-like"/>
    <property type="match status" value="1"/>
</dbReference>
<evidence type="ECO:0000256" key="2">
    <source>
        <dbReference type="SAM" id="Phobius"/>
    </source>
</evidence>
<accession>A0ABR6ZTH9</accession>
<name>A0ABR6ZTH9_9BURK</name>
<comment type="caution">
    <text evidence="3">The sequence shown here is derived from an EMBL/GenBank/DDBJ whole genome shotgun (WGS) entry which is preliminary data.</text>
</comment>
<evidence type="ECO:0008006" key="5">
    <source>
        <dbReference type="Google" id="ProtNLM"/>
    </source>
</evidence>
<sequence>MQPAQDLTTVATYLNPWDAHVMRSLLESEGIAASLAGEHHVWANWQWSLALGGVRLQVPVRDVDIATEILSRYANGEFEAALQDELKASSSDSTDSSDAAENEQIKPATCPHCGSTHIEPVGSVGAMATALGILFLLGVIVPQHRDKKCGACGKPVPKNVALT</sequence>
<protein>
    <recommendedName>
        <fullName evidence="5">Signal transducing protein</fullName>
    </recommendedName>
</protein>
<keyword evidence="4" id="KW-1185">Reference proteome</keyword>
<keyword evidence="2" id="KW-1133">Transmembrane helix</keyword>
<evidence type="ECO:0000313" key="4">
    <source>
        <dbReference type="Proteomes" id="UP000650424"/>
    </source>
</evidence>